<reference evidence="2 3" key="2">
    <citation type="submission" date="2018-05" db="EMBL/GenBank/DDBJ databases">
        <title>Lysogenic conversion of Stenotrophomonas maltophilia by temperate phage DLP4.</title>
        <authorList>
            <person name="Dennis J."/>
            <person name="Stothard P."/>
        </authorList>
    </citation>
    <scope>NUCLEOTIDE SEQUENCE [LARGE SCALE GENOMIC DNA]</scope>
</reference>
<sequence>MNATGIHIDPSIGEVFELLHRMASCRTLDPFQWMAREAIQKLRDYENRVAEVSSMRDSREASIEDRQHGR</sequence>
<evidence type="ECO:0000313" key="2">
    <source>
        <dbReference type="EMBL" id="AWD90840.1"/>
    </source>
</evidence>
<evidence type="ECO:0000313" key="3">
    <source>
        <dbReference type="Proteomes" id="UP000246280"/>
    </source>
</evidence>
<protein>
    <submittedName>
        <fullName evidence="2">Uncharacterized protein</fullName>
    </submittedName>
</protein>
<proteinExistence type="predicted"/>
<dbReference type="Proteomes" id="UP000246280">
    <property type="component" value="Segment"/>
</dbReference>
<feature type="region of interest" description="Disordered" evidence="1">
    <location>
        <begin position="50"/>
        <end position="70"/>
    </location>
</feature>
<reference evidence="2 3" key="1">
    <citation type="submission" date="2018-03" db="EMBL/GenBank/DDBJ databases">
        <authorList>
            <person name="Keele B.F."/>
        </authorList>
    </citation>
    <scope>NUCLEOTIDE SEQUENCE [LARGE SCALE GENOMIC DNA]</scope>
</reference>
<organism evidence="2 3">
    <name type="scientific">Burkholderia phage vB_BmuP_KL4</name>
    <dbReference type="NCBI Taxonomy" id="2115967"/>
    <lineage>
        <taxon>Viruses</taxon>
        <taxon>Duplodnaviria</taxon>
        <taxon>Heunggongvirae</taxon>
        <taxon>Uroviricota</taxon>
        <taxon>Caudoviricetes</taxon>
        <taxon>Kelquatrovirus</taxon>
        <taxon>Kelquatrovirus KL4</taxon>
    </lineage>
</organism>
<keyword evidence="3" id="KW-1185">Reference proteome</keyword>
<accession>A0A2S1GN89</accession>
<name>A0A2S1GN89_9CAUD</name>
<dbReference type="EMBL" id="MH128984">
    <property type="protein sequence ID" value="AWD90840.1"/>
    <property type="molecule type" value="Genomic_DNA"/>
</dbReference>
<evidence type="ECO:0000256" key="1">
    <source>
        <dbReference type="SAM" id="MobiDB-lite"/>
    </source>
</evidence>
<dbReference type="KEGG" id="vg:54991203"/>
<dbReference type="RefSeq" id="YP_009800700.1">
    <property type="nucleotide sequence ID" value="NC_047958.1"/>
</dbReference>
<dbReference type="GeneID" id="54991203"/>